<reference evidence="5" key="1">
    <citation type="submission" date="2021-01" db="EMBL/GenBank/DDBJ databases">
        <title>Caligus Genome Assembly.</title>
        <authorList>
            <person name="Gallardo-Escarate C."/>
        </authorList>
    </citation>
    <scope>NUCLEOTIDE SEQUENCE [LARGE SCALE GENOMIC DNA]</scope>
</reference>
<dbReference type="PROSITE" id="PS50002">
    <property type="entry name" value="SH3"/>
    <property type="match status" value="1"/>
</dbReference>
<dbReference type="InterPro" id="IPR039801">
    <property type="entry name" value="EPS8-like"/>
</dbReference>
<dbReference type="AlphaFoldDB" id="A0A7T8KDP2"/>
<evidence type="ECO:0000313" key="4">
    <source>
        <dbReference type="EMBL" id="QQP54030.1"/>
    </source>
</evidence>
<dbReference type="InterPro" id="IPR036028">
    <property type="entry name" value="SH3-like_dom_sf"/>
</dbReference>
<dbReference type="FunFam" id="2.30.30.40:FF:000061">
    <property type="entry name" value="Cytoplasmic protein"/>
    <property type="match status" value="1"/>
</dbReference>
<dbReference type="EMBL" id="CP045893">
    <property type="protein sequence ID" value="QQP54030.1"/>
    <property type="molecule type" value="Genomic_DNA"/>
</dbReference>
<evidence type="ECO:0000256" key="2">
    <source>
        <dbReference type="PROSITE-ProRule" id="PRU00192"/>
    </source>
</evidence>
<dbReference type="PRINTS" id="PR00452">
    <property type="entry name" value="SH3DOMAIN"/>
</dbReference>
<dbReference type="CDD" id="cd11765">
    <property type="entry name" value="SH3_Nck_1"/>
    <property type="match status" value="1"/>
</dbReference>
<proteinExistence type="predicted"/>
<dbReference type="GO" id="GO:0005886">
    <property type="term" value="C:plasma membrane"/>
    <property type="evidence" value="ECO:0007669"/>
    <property type="project" value="TreeGrafter"/>
</dbReference>
<organism evidence="4 5">
    <name type="scientific">Caligus rogercresseyi</name>
    <name type="common">Sea louse</name>
    <dbReference type="NCBI Taxonomy" id="217165"/>
    <lineage>
        <taxon>Eukaryota</taxon>
        <taxon>Metazoa</taxon>
        <taxon>Ecdysozoa</taxon>
        <taxon>Arthropoda</taxon>
        <taxon>Crustacea</taxon>
        <taxon>Multicrustacea</taxon>
        <taxon>Hexanauplia</taxon>
        <taxon>Copepoda</taxon>
        <taxon>Siphonostomatoida</taxon>
        <taxon>Caligidae</taxon>
        <taxon>Caligus</taxon>
    </lineage>
</organism>
<feature type="domain" description="SH3" evidence="3">
    <location>
        <begin position="6"/>
        <end position="65"/>
    </location>
</feature>
<dbReference type="Pfam" id="PF00018">
    <property type="entry name" value="SH3_1"/>
    <property type="match status" value="1"/>
</dbReference>
<dbReference type="Gene3D" id="2.30.30.40">
    <property type="entry name" value="SH3 Domains"/>
    <property type="match status" value="1"/>
</dbReference>
<evidence type="ECO:0000256" key="1">
    <source>
        <dbReference type="ARBA" id="ARBA00022443"/>
    </source>
</evidence>
<evidence type="ECO:0000259" key="3">
    <source>
        <dbReference type="PROSITE" id="PS50002"/>
    </source>
</evidence>
<keyword evidence="5" id="KW-1185">Reference proteome</keyword>
<dbReference type="PANTHER" id="PTHR12287">
    <property type="entry name" value="EPIDERMAL GROWTH FACTOR RECEPTOR KINASE SUBSTRATE EPS8-RELATED PROTEIN"/>
    <property type="match status" value="1"/>
</dbReference>
<dbReference type="OrthoDB" id="26539at2759"/>
<dbReference type="GO" id="GO:0007266">
    <property type="term" value="P:Rho protein signal transduction"/>
    <property type="evidence" value="ECO:0007669"/>
    <property type="project" value="TreeGrafter"/>
</dbReference>
<dbReference type="InterPro" id="IPR001452">
    <property type="entry name" value="SH3_domain"/>
</dbReference>
<sequence>MGCSTEESQYVMAKYDYVAQGNQELDMRRNERLLLLDDSKHWWRVSNSRNQTGYIPSNYVRKESLPSLTGAEKRREAG</sequence>
<dbReference type="Proteomes" id="UP000595437">
    <property type="component" value="Chromosome 4"/>
</dbReference>
<dbReference type="PANTHER" id="PTHR12287:SF23">
    <property type="entry name" value="AROUSER, ISOFORM A-RELATED"/>
    <property type="match status" value="1"/>
</dbReference>
<dbReference type="GO" id="GO:0003779">
    <property type="term" value="F:actin binding"/>
    <property type="evidence" value="ECO:0007669"/>
    <property type="project" value="TreeGrafter"/>
</dbReference>
<accession>A0A7T8KDP2</accession>
<name>A0A7T8KDP2_CALRO</name>
<protein>
    <recommendedName>
        <fullName evidence="3">SH3 domain-containing protein</fullName>
    </recommendedName>
</protein>
<keyword evidence="1 2" id="KW-0728">SH3 domain</keyword>
<dbReference type="SMART" id="SM00326">
    <property type="entry name" value="SH3"/>
    <property type="match status" value="1"/>
</dbReference>
<evidence type="ECO:0000313" key="5">
    <source>
        <dbReference type="Proteomes" id="UP000595437"/>
    </source>
</evidence>
<gene>
    <name evidence="4" type="ORF">FKW44_006716</name>
</gene>
<dbReference type="GO" id="GO:0035023">
    <property type="term" value="P:regulation of Rho protein signal transduction"/>
    <property type="evidence" value="ECO:0007669"/>
    <property type="project" value="TreeGrafter"/>
</dbReference>
<dbReference type="SUPFAM" id="SSF50044">
    <property type="entry name" value="SH3-domain"/>
    <property type="match status" value="1"/>
</dbReference>